<comment type="caution">
    <text evidence="1">The sequence shown here is derived from an EMBL/GenBank/DDBJ whole genome shotgun (WGS) entry which is preliminary data.</text>
</comment>
<organism evidence="1 2">
    <name type="scientific">Scutellospora calospora</name>
    <dbReference type="NCBI Taxonomy" id="85575"/>
    <lineage>
        <taxon>Eukaryota</taxon>
        <taxon>Fungi</taxon>
        <taxon>Fungi incertae sedis</taxon>
        <taxon>Mucoromycota</taxon>
        <taxon>Glomeromycotina</taxon>
        <taxon>Glomeromycetes</taxon>
        <taxon>Diversisporales</taxon>
        <taxon>Gigasporaceae</taxon>
        <taxon>Scutellospora</taxon>
    </lineage>
</organism>
<evidence type="ECO:0000313" key="2">
    <source>
        <dbReference type="Proteomes" id="UP000789860"/>
    </source>
</evidence>
<keyword evidence="2" id="KW-1185">Reference proteome</keyword>
<reference evidence="1" key="1">
    <citation type="submission" date="2021-06" db="EMBL/GenBank/DDBJ databases">
        <authorList>
            <person name="Kallberg Y."/>
            <person name="Tangrot J."/>
            <person name="Rosling A."/>
        </authorList>
    </citation>
    <scope>NUCLEOTIDE SEQUENCE</scope>
    <source>
        <strain evidence="1">AU212A</strain>
    </source>
</reference>
<sequence>MQATVTLAYILLKHSFDRKDVIERTGGAESLEKCVRKGLTDANSKVREKCREGFWAFYEVWPEKGE</sequence>
<dbReference type="EMBL" id="CAJVPM010003379">
    <property type="protein sequence ID" value="CAG8500623.1"/>
    <property type="molecule type" value="Genomic_DNA"/>
</dbReference>
<accession>A0ACA9KYA6</accession>
<proteinExistence type="predicted"/>
<dbReference type="Proteomes" id="UP000789860">
    <property type="component" value="Unassembled WGS sequence"/>
</dbReference>
<name>A0ACA9KYA6_9GLOM</name>
<gene>
    <name evidence="1" type="ORF">SCALOS_LOCUS3226</name>
</gene>
<feature type="non-terminal residue" evidence="1">
    <location>
        <position position="66"/>
    </location>
</feature>
<evidence type="ECO:0000313" key="1">
    <source>
        <dbReference type="EMBL" id="CAG8500623.1"/>
    </source>
</evidence>
<protein>
    <submittedName>
        <fullName evidence="1">11465_t:CDS:1</fullName>
    </submittedName>
</protein>